<reference evidence="3" key="1">
    <citation type="journal article" date="2020" name="J Insects Food Feed">
        <title>The yellow mealworm (Tenebrio molitor) genome: a resource for the emerging insects as food and feed industry.</title>
        <authorList>
            <person name="Eriksson T."/>
            <person name="Andere A."/>
            <person name="Kelstrup H."/>
            <person name="Emery V."/>
            <person name="Picard C."/>
        </authorList>
    </citation>
    <scope>NUCLEOTIDE SEQUENCE</scope>
    <source>
        <strain evidence="3">Stoneville</strain>
        <tissue evidence="3">Whole head</tissue>
    </source>
</reference>
<name>A0A8J6HX41_TENMO</name>
<accession>A0A8J6HX41</accession>
<feature type="region of interest" description="Disordered" evidence="1">
    <location>
        <begin position="107"/>
        <end position="126"/>
    </location>
</feature>
<reference evidence="3" key="2">
    <citation type="submission" date="2021-08" db="EMBL/GenBank/DDBJ databases">
        <authorList>
            <person name="Eriksson T."/>
        </authorList>
    </citation>
    <scope>NUCLEOTIDE SEQUENCE</scope>
    <source>
        <strain evidence="3">Stoneville</strain>
        <tissue evidence="3">Whole head</tissue>
    </source>
</reference>
<keyword evidence="2" id="KW-0812">Transmembrane</keyword>
<gene>
    <name evidence="3" type="ORF">GEV33_000357</name>
</gene>
<feature type="compositionally biased region" description="Basic and acidic residues" evidence="1">
    <location>
        <begin position="62"/>
        <end position="77"/>
    </location>
</feature>
<protein>
    <submittedName>
        <fullName evidence="3">Uncharacterized protein</fullName>
    </submittedName>
</protein>
<proteinExistence type="predicted"/>
<organism evidence="3 4">
    <name type="scientific">Tenebrio molitor</name>
    <name type="common">Yellow mealworm beetle</name>
    <dbReference type="NCBI Taxonomy" id="7067"/>
    <lineage>
        <taxon>Eukaryota</taxon>
        <taxon>Metazoa</taxon>
        <taxon>Ecdysozoa</taxon>
        <taxon>Arthropoda</taxon>
        <taxon>Hexapoda</taxon>
        <taxon>Insecta</taxon>
        <taxon>Pterygota</taxon>
        <taxon>Neoptera</taxon>
        <taxon>Endopterygota</taxon>
        <taxon>Coleoptera</taxon>
        <taxon>Polyphaga</taxon>
        <taxon>Cucujiformia</taxon>
        <taxon>Tenebrionidae</taxon>
        <taxon>Tenebrio</taxon>
    </lineage>
</organism>
<dbReference type="EMBL" id="JABDTM020002302">
    <property type="protein sequence ID" value="KAH0822434.1"/>
    <property type="molecule type" value="Genomic_DNA"/>
</dbReference>
<comment type="caution">
    <text evidence="3">The sequence shown here is derived from an EMBL/GenBank/DDBJ whole genome shotgun (WGS) entry which is preliminary data.</text>
</comment>
<feature type="compositionally biased region" description="Basic and acidic residues" evidence="1">
    <location>
        <begin position="110"/>
        <end position="119"/>
    </location>
</feature>
<keyword evidence="2" id="KW-1133">Transmembrane helix</keyword>
<evidence type="ECO:0000313" key="4">
    <source>
        <dbReference type="Proteomes" id="UP000719412"/>
    </source>
</evidence>
<feature type="region of interest" description="Disordered" evidence="1">
    <location>
        <begin position="62"/>
        <end position="96"/>
    </location>
</feature>
<evidence type="ECO:0000313" key="3">
    <source>
        <dbReference type="EMBL" id="KAH0822434.1"/>
    </source>
</evidence>
<sequence>MIHSSRRHKPTIIRYDVLWWPNYVIAVTLLANIYSIIAAGQTLEDEHILKKIVIPKEMLEKKDKEDGEERHRERNTTKETAMPVKKKKKKKEEEEVERLRTEGRWMNVELSERDNDTEKKRKKGENQMLKVEQGVREVYRRGNSTMWEGGERTRYWREGEERREMRVMERKKQRQIPNDERKEIEWMKEIWKRRNRMEKERDTIIIVCQLVCQNSNESKCGPCGILERGRSSQGRASYIQIAFTEPQFFYRRRRQERIHFSFPLRGLLWLSRAFSATLTGGKIRDGYGEDGCGRKGLVLRGKYQPSIRLIFDMRHVLIPRCDGVGKPLKKTTPPDQAAPRLEPRTSRMQSGALCAWPRCPKAAPHFSNLAMLDDTKKKWSCRRDIVEHRETTSFSIIFTARKRKMSLLNTRSVFKQSSGKIGKELFIVWQQAYSFDDSRWKSIFLQSLRDQYQGKRRNLH</sequence>
<keyword evidence="2" id="KW-0472">Membrane</keyword>
<dbReference type="AlphaFoldDB" id="A0A8J6HX41"/>
<keyword evidence="4" id="KW-1185">Reference proteome</keyword>
<dbReference type="Proteomes" id="UP000719412">
    <property type="component" value="Unassembled WGS sequence"/>
</dbReference>
<feature type="transmembrane region" description="Helical" evidence="2">
    <location>
        <begin position="20"/>
        <end position="40"/>
    </location>
</feature>
<evidence type="ECO:0000256" key="2">
    <source>
        <dbReference type="SAM" id="Phobius"/>
    </source>
</evidence>
<evidence type="ECO:0000256" key="1">
    <source>
        <dbReference type="SAM" id="MobiDB-lite"/>
    </source>
</evidence>